<keyword evidence="3" id="KW-1185">Reference proteome</keyword>
<protein>
    <submittedName>
        <fullName evidence="2">Uncharacterized protein</fullName>
    </submittedName>
</protein>
<reference evidence="2 3" key="1">
    <citation type="submission" date="2020-08" db="EMBL/GenBank/DDBJ databases">
        <title>Winogradskyella ouciana sp. nov., isolated from the hadal seawater of the Mariana Trench.</title>
        <authorList>
            <person name="He X."/>
        </authorList>
    </citation>
    <scope>NUCLEOTIDE SEQUENCE [LARGE SCALE GENOMIC DNA]</scope>
    <source>
        <strain evidence="2 3">KCTC 22026</strain>
    </source>
</reference>
<feature type="transmembrane region" description="Helical" evidence="1">
    <location>
        <begin position="42"/>
        <end position="61"/>
    </location>
</feature>
<keyword evidence="1" id="KW-0812">Transmembrane</keyword>
<dbReference type="EMBL" id="JACOME010000002">
    <property type="protein sequence ID" value="MBC3846199.1"/>
    <property type="molecule type" value="Genomic_DNA"/>
</dbReference>
<organism evidence="2 3">
    <name type="scientific">Winogradskyella echinorum</name>
    <dbReference type="NCBI Taxonomy" id="538189"/>
    <lineage>
        <taxon>Bacteria</taxon>
        <taxon>Pseudomonadati</taxon>
        <taxon>Bacteroidota</taxon>
        <taxon>Flavobacteriia</taxon>
        <taxon>Flavobacteriales</taxon>
        <taxon>Flavobacteriaceae</taxon>
        <taxon>Winogradskyella</taxon>
    </lineage>
</organism>
<dbReference type="RefSeq" id="WP_186845330.1">
    <property type="nucleotide sequence ID" value="NZ_JACOME010000002.1"/>
</dbReference>
<name>A0ABR6Y0I8_9FLAO</name>
<evidence type="ECO:0000256" key="1">
    <source>
        <dbReference type="SAM" id="Phobius"/>
    </source>
</evidence>
<keyword evidence="1" id="KW-0472">Membrane</keyword>
<sequence>MRTDNRAVKNSIISIYFILLVAAILLATVFNTYDDFPVSSMYVFLALFVVVVLVHFLARYFEYDSDGPKLILTNRGLILTDFINYRQHRAEFAKEKLVNYKAHNYLIYKTLVVSIKHSNGKIVKESFNVTLLKRKKLRYVKQSLKRILKENLKHKEGQ</sequence>
<accession>A0ABR6Y0I8</accession>
<gene>
    <name evidence="2" type="ORF">H6H04_07405</name>
</gene>
<evidence type="ECO:0000313" key="2">
    <source>
        <dbReference type="EMBL" id="MBC3846199.1"/>
    </source>
</evidence>
<evidence type="ECO:0000313" key="3">
    <source>
        <dbReference type="Proteomes" id="UP000607435"/>
    </source>
</evidence>
<keyword evidence="1" id="KW-1133">Transmembrane helix</keyword>
<comment type="caution">
    <text evidence="2">The sequence shown here is derived from an EMBL/GenBank/DDBJ whole genome shotgun (WGS) entry which is preliminary data.</text>
</comment>
<proteinExistence type="predicted"/>
<dbReference type="Proteomes" id="UP000607435">
    <property type="component" value="Unassembled WGS sequence"/>
</dbReference>
<feature type="transmembrane region" description="Helical" evidence="1">
    <location>
        <begin position="12"/>
        <end position="30"/>
    </location>
</feature>